<dbReference type="FunFam" id="1.10.10.10:FF:000001">
    <property type="entry name" value="LysR family transcriptional regulator"/>
    <property type="match status" value="1"/>
</dbReference>
<keyword evidence="7" id="KW-1185">Reference proteome</keyword>
<evidence type="ECO:0000313" key="7">
    <source>
        <dbReference type="Proteomes" id="UP000472676"/>
    </source>
</evidence>
<dbReference type="Pfam" id="PF03466">
    <property type="entry name" value="LysR_substrate"/>
    <property type="match status" value="1"/>
</dbReference>
<dbReference type="SUPFAM" id="SSF53850">
    <property type="entry name" value="Periplasmic binding protein-like II"/>
    <property type="match status" value="1"/>
</dbReference>
<dbReference type="PROSITE" id="PS50931">
    <property type="entry name" value="HTH_LYSR"/>
    <property type="match status" value="1"/>
</dbReference>
<dbReference type="GO" id="GO:0003677">
    <property type="term" value="F:DNA binding"/>
    <property type="evidence" value="ECO:0007669"/>
    <property type="project" value="UniProtKB-KW"/>
</dbReference>
<evidence type="ECO:0000256" key="2">
    <source>
        <dbReference type="ARBA" id="ARBA00023015"/>
    </source>
</evidence>
<dbReference type="RefSeq" id="WP_166250735.1">
    <property type="nucleotide sequence ID" value="NZ_JAAMOW010000001.1"/>
</dbReference>
<organism evidence="6 7">
    <name type="scientific">Solimonas terrae</name>
    <dbReference type="NCBI Taxonomy" id="1396819"/>
    <lineage>
        <taxon>Bacteria</taxon>
        <taxon>Pseudomonadati</taxon>
        <taxon>Pseudomonadota</taxon>
        <taxon>Gammaproteobacteria</taxon>
        <taxon>Nevskiales</taxon>
        <taxon>Nevskiaceae</taxon>
        <taxon>Solimonas</taxon>
    </lineage>
</organism>
<proteinExistence type="inferred from homology"/>
<keyword evidence="3" id="KW-0238">DNA-binding</keyword>
<dbReference type="PANTHER" id="PTHR30419">
    <property type="entry name" value="HTH-TYPE TRANSCRIPTIONAL REGULATOR YBHD"/>
    <property type="match status" value="1"/>
</dbReference>
<dbReference type="Pfam" id="PF00126">
    <property type="entry name" value="HTH_1"/>
    <property type="match status" value="1"/>
</dbReference>
<comment type="similarity">
    <text evidence="1">Belongs to the LysR transcriptional regulatory family.</text>
</comment>
<dbReference type="SUPFAM" id="SSF46785">
    <property type="entry name" value="Winged helix' DNA-binding domain"/>
    <property type="match status" value="1"/>
</dbReference>
<dbReference type="InterPro" id="IPR005119">
    <property type="entry name" value="LysR_subst-bd"/>
</dbReference>
<keyword evidence="2" id="KW-0805">Transcription regulation</keyword>
<accession>A0A6M2BKR4</accession>
<dbReference type="AlphaFoldDB" id="A0A6M2BKR4"/>
<sequence length="323" mass="35706">MNNLTVVKFSALRDFLAVVERGSVHAAARHQGGAQPTVSRNIRELERRLGVVLFERSAKGAQLTPLGKVFYSRARAAQGELLRAEEELAQLRGETHGNVTMALSTVAQFALLPDAIGPFRRKYPDVRLNIMDALFPRIDSDLRSGSIDCYIGPAPEDIGSEFRTETLFENTRVVVGRKGHPLSKAKSLRDLVDAEWASTTLTHRADAELAPLFEQYGLPTPRPVMQMHSALTTLVLIAKTDLLVLLPIQWVESQLWTDAVQTIPVKELLPAPPIRIVRRSALPLTPAAEYFCDMMRRVAVNKYAAPATPALGGAKKSRLARMR</sequence>
<dbReference type="InterPro" id="IPR036388">
    <property type="entry name" value="WH-like_DNA-bd_sf"/>
</dbReference>
<gene>
    <name evidence="6" type="ORF">G7Y85_00915</name>
</gene>
<dbReference type="Gene3D" id="3.40.190.290">
    <property type="match status" value="1"/>
</dbReference>
<dbReference type="EMBL" id="JAAMOW010000001">
    <property type="protein sequence ID" value="NGY03316.1"/>
    <property type="molecule type" value="Genomic_DNA"/>
</dbReference>
<evidence type="ECO:0000259" key="5">
    <source>
        <dbReference type="PROSITE" id="PS50931"/>
    </source>
</evidence>
<evidence type="ECO:0000256" key="4">
    <source>
        <dbReference type="ARBA" id="ARBA00023163"/>
    </source>
</evidence>
<name>A0A6M2BKR4_9GAMM</name>
<dbReference type="InterPro" id="IPR000847">
    <property type="entry name" value="LysR_HTH_N"/>
</dbReference>
<dbReference type="PANTHER" id="PTHR30419:SF30">
    <property type="entry name" value="LYSR FAMILY TRANSCRIPTIONAL REGULATOR"/>
    <property type="match status" value="1"/>
</dbReference>
<dbReference type="GO" id="GO:0005829">
    <property type="term" value="C:cytosol"/>
    <property type="evidence" value="ECO:0007669"/>
    <property type="project" value="TreeGrafter"/>
</dbReference>
<dbReference type="GO" id="GO:0003700">
    <property type="term" value="F:DNA-binding transcription factor activity"/>
    <property type="evidence" value="ECO:0007669"/>
    <property type="project" value="InterPro"/>
</dbReference>
<evidence type="ECO:0000313" key="6">
    <source>
        <dbReference type="EMBL" id="NGY03316.1"/>
    </source>
</evidence>
<feature type="domain" description="HTH lysR-type" evidence="5">
    <location>
        <begin position="7"/>
        <end position="64"/>
    </location>
</feature>
<evidence type="ECO:0000256" key="3">
    <source>
        <dbReference type="ARBA" id="ARBA00023125"/>
    </source>
</evidence>
<comment type="caution">
    <text evidence="6">The sequence shown here is derived from an EMBL/GenBank/DDBJ whole genome shotgun (WGS) entry which is preliminary data.</text>
</comment>
<reference evidence="6 7" key="1">
    <citation type="journal article" date="2014" name="Int. J. Syst. Evol. Microbiol.">
        <title>Solimonas terrae sp. nov., isolated from soil.</title>
        <authorList>
            <person name="Kim S.J."/>
            <person name="Moon J.Y."/>
            <person name="Weon H.Y."/>
            <person name="Ahn J.H."/>
            <person name="Chen W.M."/>
            <person name="Kwon S.W."/>
        </authorList>
    </citation>
    <scope>NUCLEOTIDE SEQUENCE [LARGE SCALE GENOMIC DNA]</scope>
    <source>
        <strain evidence="6 7">KIS83-12</strain>
    </source>
</reference>
<dbReference type="InterPro" id="IPR036390">
    <property type="entry name" value="WH_DNA-bd_sf"/>
</dbReference>
<dbReference type="InterPro" id="IPR050950">
    <property type="entry name" value="HTH-type_LysR_regulators"/>
</dbReference>
<dbReference type="Proteomes" id="UP000472676">
    <property type="component" value="Unassembled WGS sequence"/>
</dbReference>
<keyword evidence="4" id="KW-0804">Transcription</keyword>
<protein>
    <submittedName>
        <fullName evidence="6">LysR family transcriptional regulator</fullName>
    </submittedName>
</protein>
<dbReference type="Gene3D" id="1.10.10.10">
    <property type="entry name" value="Winged helix-like DNA-binding domain superfamily/Winged helix DNA-binding domain"/>
    <property type="match status" value="1"/>
</dbReference>
<evidence type="ECO:0000256" key="1">
    <source>
        <dbReference type="ARBA" id="ARBA00009437"/>
    </source>
</evidence>